<evidence type="ECO:0000313" key="3">
    <source>
        <dbReference type="Proteomes" id="UP000010111"/>
    </source>
</evidence>
<evidence type="ECO:0000313" key="2">
    <source>
        <dbReference type="EMBL" id="CCC73538.1"/>
    </source>
</evidence>
<dbReference type="eggNOG" id="COG1917">
    <property type="taxonomic scope" value="Bacteria"/>
</dbReference>
<dbReference type="GeneID" id="97490870"/>
<name>G0VQ10_MEGEL</name>
<dbReference type="STRING" id="1064535.MELS_1317"/>
<dbReference type="AlphaFoldDB" id="G0VQ10"/>
<evidence type="ECO:0000259" key="1">
    <source>
        <dbReference type="Pfam" id="PF07883"/>
    </source>
</evidence>
<proteinExistence type="predicted"/>
<protein>
    <submittedName>
        <fullName evidence="2">Cupin superfamily barrel domain protein</fullName>
    </submittedName>
</protein>
<dbReference type="RefSeq" id="WP_014016268.1">
    <property type="nucleotide sequence ID" value="NC_015873.1"/>
</dbReference>
<reference evidence="2 3" key="1">
    <citation type="journal article" date="2011" name="J. Bacteriol.">
        <title>Genome Sequence of the Ruminal Bacterium Megasphaera elsdenii.</title>
        <authorList>
            <person name="Marx H."/>
            <person name="Graf A.B."/>
            <person name="Tatto N."/>
            <person name="Thallinger G.G."/>
            <person name="Mattanovich D."/>
            <person name="Sauer M."/>
        </authorList>
    </citation>
    <scope>NUCLEOTIDE SEQUENCE [LARGE SCALE GENOMIC DNA]</scope>
    <source>
        <strain evidence="2 3">DSM 20460</strain>
    </source>
</reference>
<gene>
    <name evidence="2" type="ORF">MELS_1317</name>
</gene>
<dbReference type="InterPro" id="IPR014710">
    <property type="entry name" value="RmlC-like_jellyroll"/>
</dbReference>
<accession>G0VQ10</accession>
<organism evidence="2 3">
    <name type="scientific">Megasphaera elsdenii DSM 20460</name>
    <dbReference type="NCBI Taxonomy" id="1064535"/>
    <lineage>
        <taxon>Bacteria</taxon>
        <taxon>Bacillati</taxon>
        <taxon>Bacillota</taxon>
        <taxon>Negativicutes</taxon>
        <taxon>Veillonellales</taxon>
        <taxon>Veillonellaceae</taxon>
        <taxon>Megasphaera</taxon>
    </lineage>
</organism>
<dbReference type="SUPFAM" id="SSF51182">
    <property type="entry name" value="RmlC-like cupins"/>
    <property type="match status" value="1"/>
</dbReference>
<dbReference type="Proteomes" id="UP000010111">
    <property type="component" value="Chromosome"/>
</dbReference>
<keyword evidence="3" id="KW-1185">Reference proteome</keyword>
<dbReference type="Gene3D" id="2.60.120.10">
    <property type="entry name" value="Jelly Rolls"/>
    <property type="match status" value="1"/>
</dbReference>
<dbReference type="EMBL" id="HE576794">
    <property type="protein sequence ID" value="CCC73538.1"/>
    <property type="molecule type" value="Genomic_DNA"/>
</dbReference>
<sequence>MSVFPEIIRHIPQRDYGIEGLTVRVDHTSTGTVYFVSAEKEVHFPEHAHAEQWTIVVSGKCLLTMDGATRTYQQGDTYVIPGNKKHQITLCAGYAEVDYVDDPCDGEA</sequence>
<dbReference type="InterPro" id="IPR011051">
    <property type="entry name" value="RmlC_Cupin_sf"/>
</dbReference>
<dbReference type="KEGG" id="med:MELS_1317"/>
<dbReference type="HOGENOM" id="CLU_134269_3_0_9"/>
<feature type="domain" description="Cupin type-2" evidence="1">
    <location>
        <begin position="41"/>
        <end position="88"/>
    </location>
</feature>
<dbReference type="InterPro" id="IPR013096">
    <property type="entry name" value="Cupin_2"/>
</dbReference>
<dbReference type="Pfam" id="PF07883">
    <property type="entry name" value="Cupin_2"/>
    <property type="match status" value="1"/>
</dbReference>